<dbReference type="EMBL" id="LS483343">
    <property type="protein sequence ID" value="SQF40822.1"/>
    <property type="molecule type" value="Genomic_DNA"/>
</dbReference>
<dbReference type="Proteomes" id="UP000249495">
    <property type="component" value="Chromosome 1"/>
</dbReference>
<protein>
    <submittedName>
        <fullName evidence="2">Signal peptide</fullName>
    </submittedName>
</protein>
<dbReference type="STRING" id="1123303.GCA_000372425_00918"/>
<organism evidence="2 3">
    <name type="scientific">Streptococcus ferus</name>
    <dbReference type="NCBI Taxonomy" id="1345"/>
    <lineage>
        <taxon>Bacteria</taxon>
        <taxon>Bacillati</taxon>
        <taxon>Bacillota</taxon>
        <taxon>Bacilli</taxon>
        <taxon>Lactobacillales</taxon>
        <taxon>Streptococcaceae</taxon>
        <taxon>Streptococcus</taxon>
    </lineage>
</organism>
<keyword evidence="3" id="KW-1185">Reference proteome</keyword>
<feature type="transmembrane region" description="Helical" evidence="1">
    <location>
        <begin position="6"/>
        <end position="23"/>
    </location>
</feature>
<evidence type="ECO:0000256" key="1">
    <source>
        <dbReference type="SAM" id="Phobius"/>
    </source>
</evidence>
<keyword evidence="1" id="KW-1133">Transmembrane helix</keyword>
<accession>A0A2X3Y1Z2</accession>
<name>A0A2X3Y1Z2_9STRE</name>
<gene>
    <name evidence="2" type="ORF">NCTC12278_01401</name>
</gene>
<keyword evidence="1" id="KW-0812">Transmembrane</keyword>
<keyword evidence="1" id="KW-0472">Membrane</keyword>
<dbReference type="AlphaFoldDB" id="A0A2X3Y1Z2"/>
<evidence type="ECO:0000313" key="3">
    <source>
        <dbReference type="Proteomes" id="UP000249495"/>
    </source>
</evidence>
<evidence type="ECO:0000313" key="2">
    <source>
        <dbReference type="EMBL" id="SQF40822.1"/>
    </source>
</evidence>
<dbReference type="KEGG" id="sfer:NCTC12278_01401"/>
<sequence length="110" mass="12627">MMLENLLGLGITLLIAGVIYLIFRSKISVTKAFGYNYNIVFKNMTDFPELESDRELRKNLRIVAHTDDMYSVQSKLNDATLKDYLMKTYQLQGNQVYVQPTQLSGAYGMM</sequence>
<reference evidence="2 3" key="1">
    <citation type="submission" date="2018-06" db="EMBL/GenBank/DDBJ databases">
        <authorList>
            <consortium name="Pathogen Informatics"/>
            <person name="Doyle S."/>
        </authorList>
    </citation>
    <scope>NUCLEOTIDE SEQUENCE [LARGE SCALE GENOMIC DNA]</scope>
    <source>
        <strain evidence="2 3">NCTC12278</strain>
    </source>
</reference>
<proteinExistence type="predicted"/>
<dbReference type="RefSeq" id="WP_156092926.1">
    <property type="nucleotide sequence ID" value="NZ_CAMCCF010000024.1"/>
</dbReference>